<dbReference type="GeneID" id="110766507"/>
<reference evidence="6" key="1">
    <citation type="submission" date="2025-08" db="UniProtKB">
        <authorList>
            <consortium name="RefSeq"/>
        </authorList>
    </citation>
    <scope>IDENTIFICATION</scope>
</reference>
<dbReference type="PANTHER" id="PTHR47991">
    <property type="entry name" value="OXOGLUTARATE/IRON-DEPENDENT DIOXYGENASE"/>
    <property type="match status" value="1"/>
</dbReference>
<evidence type="ECO:0000313" key="6">
    <source>
        <dbReference type="RefSeq" id="XP_021825540.1"/>
    </source>
</evidence>
<dbReference type="PROSITE" id="PS51471">
    <property type="entry name" value="FE2OG_OXY"/>
    <property type="match status" value="1"/>
</dbReference>
<evidence type="ECO:0000256" key="1">
    <source>
        <dbReference type="ARBA" id="ARBA00022723"/>
    </source>
</evidence>
<dbReference type="GO" id="GO:0046872">
    <property type="term" value="F:metal ion binding"/>
    <property type="evidence" value="ECO:0007669"/>
    <property type="project" value="UniProtKB-KW"/>
</dbReference>
<keyword evidence="5" id="KW-1185">Reference proteome</keyword>
<dbReference type="Gene3D" id="2.60.120.330">
    <property type="entry name" value="B-lactam Antibiotic, Isopenicillin N Synthase, Chain"/>
    <property type="match status" value="1"/>
</dbReference>
<accession>A0A6P5TEW1</accession>
<dbReference type="InterPro" id="IPR027443">
    <property type="entry name" value="IPNS-like_sf"/>
</dbReference>
<organism evidence="5 6">
    <name type="scientific">Prunus avium</name>
    <name type="common">Cherry</name>
    <name type="synonym">Cerasus avium</name>
    <dbReference type="NCBI Taxonomy" id="42229"/>
    <lineage>
        <taxon>Eukaryota</taxon>
        <taxon>Viridiplantae</taxon>
        <taxon>Streptophyta</taxon>
        <taxon>Embryophyta</taxon>
        <taxon>Tracheophyta</taxon>
        <taxon>Spermatophyta</taxon>
        <taxon>Magnoliopsida</taxon>
        <taxon>eudicotyledons</taxon>
        <taxon>Gunneridae</taxon>
        <taxon>Pentapetalae</taxon>
        <taxon>rosids</taxon>
        <taxon>fabids</taxon>
        <taxon>Rosales</taxon>
        <taxon>Rosaceae</taxon>
        <taxon>Amygdaloideae</taxon>
        <taxon>Amygdaleae</taxon>
        <taxon>Prunus</taxon>
    </lineage>
</organism>
<dbReference type="Pfam" id="PF03171">
    <property type="entry name" value="2OG-FeII_Oxy"/>
    <property type="match status" value="1"/>
</dbReference>
<dbReference type="GO" id="GO:0031418">
    <property type="term" value="F:L-ascorbic acid binding"/>
    <property type="evidence" value="ECO:0007669"/>
    <property type="project" value="UniProtKB-KW"/>
</dbReference>
<proteinExistence type="predicted"/>
<dbReference type="InterPro" id="IPR005123">
    <property type="entry name" value="Oxoglu/Fe-dep_dioxygenase_dom"/>
</dbReference>
<keyword evidence="3" id="KW-0408">Iron</keyword>
<dbReference type="KEGG" id="pavi:110766507"/>
<evidence type="ECO:0000313" key="5">
    <source>
        <dbReference type="Proteomes" id="UP000515124"/>
    </source>
</evidence>
<dbReference type="InterPro" id="IPR044861">
    <property type="entry name" value="IPNS-like_FE2OG_OXY"/>
</dbReference>
<evidence type="ECO:0000259" key="4">
    <source>
        <dbReference type="PROSITE" id="PS51471"/>
    </source>
</evidence>
<name>A0A6P5TEW1_PRUAV</name>
<sequence>MPDKVLGMTPHKDPTTITILMQEDNIPGLQVRQGREWVPVNPIPNTLVVNVGDTWSTGMYKSVEHRAVTSHSKARLSYVTGLSPHEDVEVEPFDHILVEATAGSLQAYKKVRYGDYRRQPLEKKIEGKQFIQMAKIES</sequence>
<dbReference type="SUPFAM" id="SSF51197">
    <property type="entry name" value="Clavaminate synthase-like"/>
    <property type="match status" value="1"/>
</dbReference>
<keyword evidence="2" id="KW-0847">Vitamin C</keyword>
<gene>
    <name evidence="6" type="primary">LOC110766507</name>
</gene>
<dbReference type="AlphaFoldDB" id="A0A6P5TEW1"/>
<keyword evidence="1" id="KW-0479">Metal-binding</keyword>
<evidence type="ECO:0000256" key="2">
    <source>
        <dbReference type="ARBA" id="ARBA00022896"/>
    </source>
</evidence>
<protein>
    <submittedName>
        <fullName evidence="6">Codeine O-demethylase-like</fullName>
    </submittedName>
</protein>
<dbReference type="InterPro" id="IPR050295">
    <property type="entry name" value="Plant_2OG-oxidoreductases"/>
</dbReference>
<dbReference type="Proteomes" id="UP000515124">
    <property type="component" value="Unplaced"/>
</dbReference>
<evidence type="ECO:0000256" key="3">
    <source>
        <dbReference type="ARBA" id="ARBA00023004"/>
    </source>
</evidence>
<dbReference type="RefSeq" id="XP_021825540.1">
    <property type="nucleotide sequence ID" value="XM_021969848.1"/>
</dbReference>
<feature type="domain" description="Fe2OG dioxygenase" evidence="4">
    <location>
        <begin position="1"/>
        <end position="84"/>
    </location>
</feature>